<dbReference type="EMBL" id="BRXW01000043">
    <property type="protein sequence ID" value="GMI02401.1"/>
    <property type="molecule type" value="Genomic_DNA"/>
</dbReference>
<feature type="region of interest" description="Disordered" evidence="3">
    <location>
        <begin position="191"/>
        <end position="212"/>
    </location>
</feature>
<evidence type="ECO:0000256" key="3">
    <source>
        <dbReference type="SAM" id="MobiDB-lite"/>
    </source>
</evidence>
<gene>
    <name evidence="4" type="ORF">TrLO_g14143</name>
</gene>
<dbReference type="GO" id="GO:0016301">
    <property type="term" value="F:kinase activity"/>
    <property type="evidence" value="ECO:0007669"/>
    <property type="project" value="TreeGrafter"/>
</dbReference>
<keyword evidence="5" id="KW-1185">Reference proteome</keyword>
<protein>
    <submittedName>
        <fullName evidence="4">Uncharacterized protein</fullName>
    </submittedName>
</protein>
<dbReference type="GO" id="GO:0005524">
    <property type="term" value="F:ATP binding"/>
    <property type="evidence" value="ECO:0007669"/>
    <property type="project" value="UniProtKB-KW"/>
</dbReference>
<dbReference type="Proteomes" id="UP001165122">
    <property type="component" value="Unassembled WGS sequence"/>
</dbReference>
<accession>A0A9W7CD20</accession>
<dbReference type="InterPro" id="IPR052648">
    <property type="entry name" value="Ser-tRNA(Sec)_kinase"/>
</dbReference>
<dbReference type="InterPro" id="IPR013641">
    <property type="entry name" value="KTI12/PSTK"/>
</dbReference>
<evidence type="ECO:0000256" key="2">
    <source>
        <dbReference type="ARBA" id="ARBA00022840"/>
    </source>
</evidence>
<dbReference type="Gene3D" id="3.40.50.300">
    <property type="entry name" value="P-loop containing nucleotide triphosphate hydrolases"/>
    <property type="match status" value="1"/>
</dbReference>
<dbReference type="GO" id="GO:0000049">
    <property type="term" value="F:tRNA binding"/>
    <property type="evidence" value="ECO:0007669"/>
    <property type="project" value="TreeGrafter"/>
</dbReference>
<dbReference type="Pfam" id="PF08433">
    <property type="entry name" value="KTI12"/>
    <property type="match status" value="1"/>
</dbReference>
<dbReference type="InterPro" id="IPR027417">
    <property type="entry name" value="P-loop_NTPase"/>
</dbReference>
<evidence type="ECO:0000313" key="5">
    <source>
        <dbReference type="Proteomes" id="UP001165122"/>
    </source>
</evidence>
<dbReference type="OrthoDB" id="190552at2759"/>
<dbReference type="SUPFAM" id="SSF52540">
    <property type="entry name" value="P-loop containing nucleoside triphosphate hydrolases"/>
    <property type="match status" value="1"/>
</dbReference>
<reference evidence="5" key="1">
    <citation type="journal article" date="2023" name="Commun. Biol.">
        <title>Genome analysis of Parmales, the sister group of diatoms, reveals the evolutionary specialization of diatoms from phago-mixotrophs to photoautotrophs.</title>
        <authorList>
            <person name="Ban H."/>
            <person name="Sato S."/>
            <person name="Yoshikawa S."/>
            <person name="Yamada K."/>
            <person name="Nakamura Y."/>
            <person name="Ichinomiya M."/>
            <person name="Sato N."/>
            <person name="Blanc-Mathieu R."/>
            <person name="Endo H."/>
            <person name="Kuwata A."/>
            <person name="Ogata H."/>
        </authorList>
    </citation>
    <scope>NUCLEOTIDE SEQUENCE [LARGE SCALE GENOMIC DNA]</scope>
    <source>
        <strain evidence="5">NIES 3700</strain>
    </source>
</reference>
<keyword evidence="2" id="KW-0067">ATP-binding</keyword>
<proteinExistence type="predicted"/>
<comment type="caution">
    <text evidence="4">The sequence shown here is derived from an EMBL/GenBank/DDBJ whole genome shotgun (WGS) entry which is preliminary data.</text>
</comment>
<evidence type="ECO:0000256" key="1">
    <source>
        <dbReference type="ARBA" id="ARBA00022741"/>
    </source>
</evidence>
<organism evidence="4 5">
    <name type="scientific">Triparma laevis f. longispina</name>
    <dbReference type="NCBI Taxonomy" id="1714387"/>
    <lineage>
        <taxon>Eukaryota</taxon>
        <taxon>Sar</taxon>
        <taxon>Stramenopiles</taxon>
        <taxon>Ochrophyta</taxon>
        <taxon>Bolidophyceae</taxon>
        <taxon>Parmales</taxon>
        <taxon>Triparmaceae</taxon>
        <taxon>Triparma</taxon>
    </lineage>
</organism>
<dbReference type="PANTHER" id="PTHR20873:SF0">
    <property type="entry name" value="L-SERYL-TRNA(SEC) KINASE"/>
    <property type="match status" value="1"/>
</dbReference>
<feature type="compositionally biased region" description="Acidic residues" evidence="3">
    <location>
        <begin position="192"/>
        <end position="206"/>
    </location>
</feature>
<dbReference type="PANTHER" id="PTHR20873">
    <property type="entry name" value="L-SERYL-TRNA(SEC) KINASE"/>
    <property type="match status" value="1"/>
</dbReference>
<keyword evidence="1" id="KW-0547">Nucleotide-binding</keyword>
<dbReference type="AlphaFoldDB" id="A0A9W7CD20"/>
<sequence length="623" mass="69111">MPPTVIAFVGIPASGKSTAATNLFSSSIPSSSSSSPSYISFDAIEASLNKTRSPETWKEARNLTLRTITETLTNQPTLKYLIVDDTSHLRSMRKNLVNAVKKSGVSCRLLWCYVSTGLSVALDRDGKRKEGESVGEETIVKIFEGMQEPGSTGRDGVPTFERNNVLKISGEDAIDGSGIFKKIEEITTFTVEPEDDSEVDDSDSDDLPPLPFNPDPVLRTLVSACVAILKTYAKKANSTRKMLLKGGSDVLTSEQSTIEAFSAQMPEIEFDELLKNYEISKWGGISDKTNTLADGKKVFTDKELDTVVSSLKQAGGNTFDYKALTDLIKRAGHLSHKDWARTEAFGDELKVILGTPASPVFKATFERVLKDGGWDRAVSAKPTQQKPWIVLVTGLNGIRKSTSLYQPWWQDCLQSSLGATYSGPKESLPSGFNSFFRQLDYMICTLASLDFKQMYEINDVMTYSKRKASLFKRYRMLSEMLGVLLLKDGKENAINLMLETSGRDVAMYEYIDFIFDDSKYNKLCLNFKINDIKYAEASVDIRMEEEMKRGKICGESVKEVSYVNLGGPYGSEVLEGVKRDSERVWDEVSAAGREGWLFAEINVEGKEDGWTAGAGGKEFNFVR</sequence>
<evidence type="ECO:0000313" key="4">
    <source>
        <dbReference type="EMBL" id="GMI02401.1"/>
    </source>
</evidence>
<name>A0A9W7CD20_9STRA</name>